<dbReference type="InParanoid" id="A0A0G4H0V6"/>
<dbReference type="PhylomeDB" id="A0A0G4H0V6"/>
<proteinExistence type="predicted"/>
<feature type="compositionally biased region" description="Basic and acidic residues" evidence="1">
    <location>
        <begin position="433"/>
        <end position="453"/>
    </location>
</feature>
<feature type="compositionally biased region" description="Gly residues" evidence="1">
    <location>
        <begin position="456"/>
        <end position="484"/>
    </location>
</feature>
<keyword evidence="3" id="KW-1185">Reference proteome</keyword>
<reference evidence="2 3" key="1">
    <citation type="submission" date="2014-11" db="EMBL/GenBank/DDBJ databases">
        <authorList>
            <person name="Zhu J."/>
            <person name="Qi W."/>
            <person name="Song R."/>
        </authorList>
    </citation>
    <scope>NUCLEOTIDE SEQUENCE [LARGE SCALE GENOMIC DNA]</scope>
</reference>
<sequence length="493" mass="55805">MVRLYDGIDDSQLTTEQIRACLAEEERRIEILQRYLINEGVCHPSEFPLVPPVHEQEWQRQQLERQQEQQQIESATAADYAYQYNDRGESPQRSGGFGNFGNSDEGSPTSRSGYRGQRFGPSPEPYTKDTSSVDGAKKEVPLTPPTQSTSMGSPPERPVWPHQGSHDYVVGPPVRQVSEKQGEEILASFAGGVESCDDFFKQFMGVTTMSSQADEILAEKFNQWRSLSRVPQLREKFSAIYARLHTSRPENCRTLDTEADQATNTCSGSAYLSPFIRFVRDFFIAPYVHVGAVTVDNSRHSAVDEMVIRVDETPLLDEQHLTGERHTDWVWKAFMKQGKYTQVVFIKTQWPHDMLQQVCDKFAEVVNEFIKKKHNFKELPRHWTVHRTCQYLIVTSPTLRNWDTLQVWACYYRQLFRPENSVYHPYGNRPGAYRDRGGYNKGGRGDYDRRDSYRTGSGGRGGGGGGRRFDRGGGSGAGGGGSRGRGNSSRGIL</sequence>
<organism evidence="2 3">
    <name type="scientific">Vitrella brassicaformis (strain CCMP3155)</name>
    <dbReference type="NCBI Taxonomy" id="1169540"/>
    <lineage>
        <taxon>Eukaryota</taxon>
        <taxon>Sar</taxon>
        <taxon>Alveolata</taxon>
        <taxon>Colpodellida</taxon>
        <taxon>Vitrellaceae</taxon>
        <taxon>Vitrella</taxon>
    </lineage>
</organism>
<dbReference type="Proteomes" id="UP000041254">
    <property type="component" value="Unassembled WGS sequence"/>
</dbReference>
<protein>
    <submittedName>
        <fullName evidence="2">Uncharacterized protein</fullName>
    </submittedName>
</protein>
<dbReference type="EMBL" id="CDMY01000929">
    <property type="protein sequence ID" value="CEM37205.1"/>
    <property type="molecule type" value="Genomic_DNA"/>
</dbReference>
<accession>A0A0G4H0V6</accession>
<dbReference type="AlphaFoldDB" id="A0A0G4H0V6"/>
<feature type="compositionally biased region" description="Polar residues" evidence="1">
    <location>
        <begin position="100"/>
        <end position="112"/>
    </location>
</feature>
<name>A0A0G4H0V6_VITBC</name>
<evidence type="ECO:0000313" key="3">
    <source>
        <dbReference type="Proteomes" id="UP000041254"/>
    </source>
</evidence>
<feature type="region of interest" description="Disordered" evidence="1">
    <location>
        <begin position="433"/>
        <end position="493"/>
    </location>
</feature>
<evidence type="ECO:0000256" key="1">
    <source>
        <dbReference type="SAM" id="MobiDB-lite"/>
    </source>
</evidence>
<feature type="region of interest" description="Disordered" evidence="1">
    <location>
        <begin position="86"/>
        <end position="164"/>
    </location>
</feature>
<gene>
    <name evidence="2" type="ORF">Vbra_6478</name>
</gene>
<dbReference type="VEuPathDB" id="CryptoDB:Vbra_6478"/>
<evidence type="ECO:0000313" key="2">
    <source>
        <dbReference type="EMBL" id="CEM37205.1"/>
    </source>
</evidence>